<sequence length="256" mass="26713">MCSVVILRRPGHPWPVLIAANRDEMANRPWLAPGRHWPAQTDVIGGLDVLAGGSWLAINDAGVICGVLNRMNTLGPAPNLSSRGDLPLTALQHANAEAAADALAALDPGRFRPFNAFVIDRTSGYWLRALPGAPSCGGAAARIERTPLPDGLSMLTAFDLNDETSPRIGRFLPRFAAAPAPDPDRDDWQAGRTLLADRSADPGAGPGGAMTVVTPTGFGTVSSSLLAQGDKAAGGRTTIWLFAAGRPGETALTRVV</sequence>
<dbReference type="Pfam" id="PF05742">
    <property type="entry name" value="TANGO2"/>
    <property type="match status" value="1"/>
</dbReference>
<dbReference type="EMBL" id="UIDG01000063">
    <property type="protein sequence ID" value="SUS04897.1"/>
    <property type="molecule type" value="Genomic_DNA"/>
</dbReference>
<organism evidence="1">
    <name type="scientific">metagenome</name>
    <dbReference type="NCBI Taxonomy" id="256318"/>
    <lineage>
        <taxon>unclassified sequences</taxon>
        <taxon>metagenomes</taxon>
    </lineage>
</organism>
<evidence type="ECO:0000313" key="1">
    <source>
        <dbReference type="EMBL" id="SUS04897.1"/>
    </source>
</evidence>
<name>A0A380TBT8_9ZZZZ</name>
<evidence type="ECO:0008006" key="2">
    <source>
        <dbReference type="Google" id="ProtNLM"/>
    </source>
</evidence>
<reference evidence="1" key="1">
    <citation type="submission" date="2018-07" db="EMBL/GenBank/DDBJ databases">
        <authorList>
            <person name="Quirk P.G."/>
            <person name="Krulwich T.A."/>
        </authorList>
    </citation>
    <scope>NUCLEOTIDE SEQUENCE</scope>
</reference>
<protein>
    <recommendedName>
        <fullName evidence="2">NRDE family protein</fullName>
    </recommendedName>
</protein>
<accession>A0A380TBT8</accession>
<dbReference type="InterPro" id="IPR008551">
    <property type="entry name" value="TANGO2"/>
</dbReference>
<gene>
    <name evidence="1" type="ORF">DF3PB_1550007</name>
</gene>
<dbReference type="PANTHER" id="PTHR17985">
    <property type="entry name" value="SER/THR-RICH PROTEIN T10 IN DGCR REGION"/>
    <property type="match status" value="1"/>
</dbReference>
<proteinExistence type="predicted"/>
<dbReference type="AlphaFoldDB" id="A0A380TBT8"/>
<dbReference type="PANTHER" id="PTHR17985:SF8">
    <property type="entry name" value="TRANSPORT AND GOLGI ORGANIZATION PROTEIN 2 HOMOLOG"/>
    <property type="match status" value="1"/>
</dbReference>